<dbReference type="PANTHER" id="PTHR36435">
    <property type="entry name" value="SLR1288 PROTEIN"/>
    <property type="match status" value="1"/>
</dbReference>
<name>A0A916WND8_9ACTN</name>
<feature type="transmembrane region" description="Helical" evidence="1">
    <location>
        <begin position="38"/>
        <end position="59"/>
    </location>
</feature>
<keyword evidence="1" id="KW-0812">Transmembrane</keyword>
<dbReference type="InterPro" id="IPR052710">
    <property type="entry name" value="CAAX_protease"/>
</dbReference>
<organism evidence="3 4">
    <name type="scientific">Gordonia jinhuaensis</name>
    <dbReference type="NCBI Taxonomy" id="1517702"/>
    <lineage>
        <taxon>Bacteria</taxon>
        <taxon>Bacillati</taxon>
        <taxon>Actinomycetota</taxon>
        <taxon>Actinomycetes</taxon>
        <taxon>Mycobacteriales</taxon>
        <taxon>Gordoniaceae</taxon>
        <taxon>Gordonia</taxon>
    </lineage>
</organism>
<dbReference type="GO" id="GO:0004175">
    <property type="term" value="F:endopeptidase activity"/>
    <property type="evidence" value="ECO:0007669"/>
    <property type="project" value="UniProtKB-ARBA"/>
</dbReference>
<dbReference type="AlphaFoldDB" id="A0A916WND8"/>
<keyword evidence="1" id="KW-0472">Membrane</keyword>
<reference evidence="3" key="2">
    <citation type="submission" date="2020-09" db="EMBL/GenBank/DDBJ databases">
        <authorList>
            <person name="Sun Q."/>
            <person name="Zhou Y."/>
        </authorList>
    </citation>
    <scope>NUCLEOTIDE SEQUENCE</scope>
    <source>
        <strain evidence="3">CGMCC 1.12827</strain>
    </source>
</reference>
<proteinExistence type="predicted"/>
<feature type="transmembrane region" description="Helical" evidence="1">
    <location>
        <begin position="181"/>
        <end position="205"/>
    </location>
</feature>
<evidence type="ECO:0000259" key="2">
    <source>
        <dbReference type="Pfam" id="PF02517"/>
    </source>
</evidence>
<dbReference type="RefSeq" id="WP_188584673.1">
    <property type="nucleotide sequence ID" value="NZ_BMGC01000001.1"/>
</dbReference>
<evidence type="ECO:0000313" key="4">
    <source>
        <dbReference type="Proteomes" id="UP000621454"/>
    </source>
</evidence>
<evidence type="ECO:0000256" key="1">
    <source>
        <dbReference type="SAM" id="Phobius"/>
    </source>
</evidence>
<feature type="transmembrane region" description="Helical" evidence="1">
    <location>
        <begin position="142"/>
        <end position="161"/>
    </location>
</feature>
<gene>
    <name evidence="3" type="ORF">GCM10011489_01730</name>
</gene>
<feature type="transmembrane region" description="Helical" evidence="1">
    <location>
        <begin position="12"/>
        <end position="32"/>
    </location>
</feature>
<protein>
    <recommendedName>
        <fullName evidence="2">CAAX prenyl protease 2/Lysostaphin resistance protein A-like domain-containing protein</fullName>
    </recommendedName>
</protein>
<dbReference type="InterPro" id="IPR003675">
    <property type="entry name" value="Rce1/LyrA-like_dom"/>
</dbReference>
<dbReference type="GO" id="GO:0080120">
    <property type="term" value="P:CAAX-box protein maturation"/>
    <property type="evidence" value="ECO:0007669"/>
    <property type="project" value="UniProtKB-ARBA"/>
</dbReference>
<sequence length="238" mass="24975">MGRPQSAVRGWLTVAAVIAVLVAVNVGNHWIHSVVHDLVVPIAAVALVVICWVSGMTMAELGLSRSQMGSGLRLGAAIALLILVVVVIVAIVPWTRSFMLNDRYKDVSSALLSAFVIIPLQTAIPEELIFRGVLFAALRRVLSVRGVVIVDSLLFGMWHVVSSLGLTAGNSGLSGALGSGVFAQMIGIVGAVIATAFAGLVFCWLRLRSDSVLAPIMVHWSLNASGALASALAWRFGG</sequence>
<keyword evidence="1" id="KW-1133">Transmembrane helix</keyword>
<dbReference type="InterPro" id="IPR015837">
    <property type="entry name" value="UCP026622_CAAX_protease"/>
</dbReference>
<feature type="transmembrane region" description="Helical" evidence="1">
    <location>
        <begin position="107"/>
        <end position="130"/>
    </location>
</feature>
<feature type="transmembrane region" description="Helical" evidence="1">
    <location>
        <begin position="71"/>
        <end position="95"/>
    </location>
</feature>
<feature type="domain" description="CAAX prenyl protease 2/Lysostaphin resistance protein A-like" evidence="2">
    <location>
        <begin position="111"/>
        <end position="224"/>
    </location>
</feature>
<dbReference type="PIRSF" id="PIRSF026622">
    <property type="entry name" value="Proteas_026622"/>
    <property type="match status" value="1"/>
</dbReference>
<dbReference type="Proteomes" id="UP000621454">
    <property type="component" value="Unassembled WGS sequence"/>
</dbReference>
<keyword evidence="4" id="KW-1185">Reference proteome</keyword>
<feature type="transmembrane region" description="Helical" evidence="1">
    <location>
        <begin position="212"/>
        <end position="234"/>
    </location>
</feature>
<reference evidence="3" key="1">
    <citation type="journal article" date="2014" name="Int. J. Syst. Evol. Microbiol.">
        <title>Complete genome sequence of Corynebacterium casei LMG S-19264T (=DSM 44701T), isolated from a smear-ripened cheese.</title>
        <authorList>
            <consortium name="US DOE Joint Genome Institute (JGI-PGF)"/>
            <person name="Walter F."/>
            <person name="Albersmeier A."/>
            <person name="Kalinowski J."/>
            <person name="Ruckert C."/>
        </authorList>
    </citation>
    <scope>NUCLEOTIDE SEQUENCE</scope>
    <source>
        <strain evidence="3">CGMCC 1.12827</strain>
    </source>
</reference>
<dbReference type="Pfam" id="PF02517">
    <property type="entry name" value="Rce1-like"/>
    <property type="match status" value="1"/>
</dbReference>
<dbReference type="PANTHER" id="PTHR36435:SF1">
    <property type="entry name" value="CAAX AMINO TERMINAL PROTEASE FAMILY PROTEIN"/>
    <property type="match status" value="1"/>
</dbReference>
<dbReference type="EMBL" id="BMGC01000001">
    <property type="protein sequence ID" value="GGB17299.1"/>
    <property type="molecule type" value="Genomic_DNA"/>
</dbReference>
<evidence type="ECO:0000313" key="3">
    <source>
        <dbReference type="EMBL" id="GGB17299.1"/>
    </source>
</evidence>
<accession>A0A916WND8</accession>
<comment type="caution">
    <text evidence="3">The sequence shown here is derived from an EMBL/GenBank/DDBJ whole genome shotgun (WGS) entry which is preliminary data.</text>
</comment>